<proteinExistence type="predicted"/>
<feature type="region of interest" description="Disordered" evidence="2">
    <location>
        <begin position="617"/>
        <end position="696"/>
    </location>
</feature>
<dbReference type="OrthoDB" id="443682at2759"/>
<dbReference type="AlphaFoldDB" id="A0A8H5BMF4"/>
<evidence type="ECO:0000313" key="4">
    <source>
        <dbReference type="Proteomes" id="UP000567179"/>
    </source>
</evidence>
<feature type="compositionally biased region" description="Low complexity" evidence="2">
    <location>
        <begin position="650"/>
        <end position="660"/>
    </location>
</feature>
<dbReference type="InterPro" id="IPR038765">
    <property type="entry name" value="Papain-like_cys_pep_sf"/>
</dbReference>
<dbReference type="GO" id="GO:0005634">
    <property type="term" value="C:nucleus"/>
    <property type="evidence" value="ECO:0007669"/>
    <property type="project" value="TreeGrafter"/>
</dbReference>
<evidence type="ECO:0000256" key="1">
    <source>
        <dbReference type="SAM" id="Coils"/>
    </source>
</evidence>
<evidence type="ECO:0000313" key="3">
    <source>
        <dbReference type="EMBL" id="KAF5325531.1"/>
    </source>
</evidence>
<dbReference type="SUPFAM" id="SSF54001">
    <property type="entry name" value="Cysteine proteinases"/>
    <property type="match status" value="1"/>
</dbReference>
<dbReference type="Proteomes" id="UP000567179">
    <property type="component" value="Unassembled WGS sequence"/>
</dbReference>
<gene>
    <name evidence="3" type="ORF">D9619_009876</name>
</gene>
<feature type="coiled-coil region" evidence="1">
    <location>
        <begin position="396"/>
        <end position="423"/>
    </location>
</feature>
<dbReference type="PANTHER" id="PTHR39597">
    <property type="entry name" value="UBA DOMAIN-CONTAINING PROTEIN RUP1"/>
    <property type="match status" value="1"/>
</dbReference>
<dbReference type="GO" id="GO:0005829">
    <property type="term" value="C:cytosol"/>
    <property type="evidence" value="ECO:0007669"/>
    <property type="project" value="TreeGrafter"/>
</dbReference>
<keyword evidence="1" id="KW-0175">Coiled coil</keyword>
<dbReference type="Gene3D" id="6.10.140.100">
    <property type="match status" value="1"/>
</dbReference>
<reference evidence="3 4" key="1">
    <citation type="journal article" date="2020" name="ISME J.">
        <title>Uncovering the hidden diversity of litter-decomposition mechanisms in mushroom-forming fungi.</title>
        <authorList>
            <person name="Floudas D."/>
            <person name="Bentzer J."/>
            <person name="Ahren D."/>
            <person name="Johansson T."/>
            <person name="Persson P."/>
            <person name="Tunlid A."/>
        </authorList>
    </citation>
    <scope>NUCLEOTIDE SEQUENCE [LARGE SCALE GENOMIC DNA]</scope>
    <source>
        <strain evidence="3 4">CBS 101986</strain>
    </source>
</reference>
<dbReference type="InterPro" id="IPR055335">
    <property type="entry name" value="Ucp6/RUP1"/>
</dbReference>
<comment type="caution">
    <text evidence="3">The sequence shown here is derived from an EMBL/GenBank/DDBJ whole genome shotgun (WGS) entry which is preliminary data.</text>
</comment>
<name>A0A8H5BMF4_9AGAR</name>
<evidence type="ECO:0008006" key="5">
    <source>
        <dbReference type="Google" id="ProtNLM"/>
    </source>
</evidence>
<accession>A0A8H5BMF4</accession>
<dbReference type="EMBL" id="JAACJJ010000015">
    <property type="protein sequence ID" value="KAF5325531.1"/>
    <property type="molecule type" value="Genomic_DNA"/>
</dbReference>
<dbReference type="InterPro" id="IPR003903">
    <property type="entry name" value="UIM_dom"/>
</dbReference>
<evidence type="ECO:0000256" key="2">
    <source>
        <dbReference type="SAM" id="MobiDB-lite"/>
    </source>
</evidence>
<keyword evidence="4" id="KW-1185">Reference proteome</keyword>
<dbReference type="PANTHER" id="PTHR39597:SF1">
    <property type="entry name" value="UBA DOMAIN-CONTAINING PROTEIN RUP1"/>
    <property type="match status" value="1"/>
</dbReference>
<dbReference type="GO" id="GO:0016579">
    <property type="term" value="P:protein deubiquitination"/>
    <property type="evidence" value="ECO:0007669"/>
    <property type="project" value="TreeGrafter"/>
</dbReference>
<organism evidence="3 4">
    <name type="scientific">Psilocybe cf. subviscida</name>
    <dbReference type="NCBI Taxonomy" id="2480587"/>
    <lineage>
        <taxon>Eukaryota</taxon>
        <taxon>Fungi</taxon>
        <taxon>Dikarya</taxon>
        <taxon>Basidiomycota</taxon>
        <taxon>Agaricomycotina</taxon>
        <taxon>Agaricomycetes</taxon>
        <taxon>Agaricomycetidae</taxon>
        <taxon>Agaricales</taxon>
        <taxon>Agaricineae</taxon>
        <taxon>Strophariaceae</taxon>
        <taxon>Psilocybe</taxon>
    </lineage>
</organism>
<feature type="compositionally biased region" description="Basic and acidic residues" evidence="2">
    <location>
        <begin position="661"/>
        <end position="682"/>
    </location>
</feature>
<protein>
    <recommendedName>
        <fullName evidence="5">USP domain-containing protein</fullName>
    </recommendedName>
</protein>
<dbReference type="Gene3D" id="3.90.70.10">
    <property type="entry name" value="Cysteine proteinases"/>
    <property type="match status" value="1"/>
</dbReference>
<sequence>MQITNEDEIERSNGEFLASMAAVEVDTAIRVLRKHNGNMEKAADALLAGDTGQEEVLGVWKTTTVTQHSERRNVTPEPTANAQPPVIDLTGDEDAEMNRAIEMSMSQTLPEFKPSERAPHPEWAMAPVGVTATPEDHNLNEAIQASLQDFKEEDDPSPFQKALRQGNRPIALRPETPSLAYAALALQALYYVPQVRLTVSNLRLPHVADYTAVRDPARAMWNLIELFTNLDLAQLAALIDSTVLSSLEIAPLHNERLPEATADAVKHISVLIEEHVAAQGGGEETEPLFSFTHGQVKKKVDQPLSNSKTAGTGFVVSVEAGGGRPYNDLISSISHGLNKQSSPTSSTHDVIIRPSEVVGFALIRSPNLPGAKSPDLFVYPKTLYMDRFLLDNFEIVDAKRQQERDLLQKVEELRRMKDKLTRHDNRDTLQNLQATIYYYENVAQGGDDPARKRTLEAVANHLKDVVTMITGKIEDIDHQMASLQKEVAALFDCPELQNFQYDLRAVLFHSGLPGRKNIYSYVQDTDGVWWKTVDQDVTELYILIFPVCFKVPEETVLTDPTGIHLNAGPYFLLYSRHMSDEQLHEEPAWPEPFSIAVEENNRKFLEMMHPGLDITGARMEAPASSPPPSDYMQVTSSPSAPRDLPPVGSPVPSYASAPPVREARELPVPKEIARRSTHERQGSRSMPAIPDEQLRR</sequence>
<feature type="region of interest" description="Disordered" evidence="2">
    <location>
        <begin position="67"/>
        <end position="88"/>
    </location>
</feature>
<dbReference type="Pfam" id="PF02809">
    <property type="entry name" value="UIM"/>
    <property type="match status" value="2"/>
</dbReference>